<proteinExistence type="predicted"/>
<dbReference type="InParanoid" id="A0A1X7T0S9"/>
<dbReference type="EnsemblMetazoa" id="Aqu2.1.08029_001">
    <property type="protein sequence ID" value="Aqu2.1.08029_001"/>
    <property type="gene ID" value="Aqu2.1.08029"/>
</dbReference>
<reference evidence="1" key="1">
    <citation type="submission" date="2017-05" db="UniProtKB">
        <authorList>
            <consortium name="EnsemblMetazoa"/>
        </authorList>
    </citation>
    <scope>IDENTIFICATION</scope>
</reference>
<dbReference type="AlphaFoldDB" id="A0A1X7T0S9"/>
<accession>A0A1X7T0S9</accession>
<organism evidence="1">
    <name type="scientific">Amphimedon queenslandica</name>
    <name type="common">Sponge</name>
    <dbReference type="NCBI Taxonomy" id="400682"/>
    <lineage>
        <taxon>Eukaryota</taxon>
        <taxon>Metazoa</taxon>
        <taxon>Porifera</taxon>
        <taxon>Demospongiae</taxon>
        <taxon>Heteroscleromorpha</taxon>
        <taxon>Haplosclerida</taxon>
        <taxon>Niphatidae</taxon>
        <taxon>Amphimedon</taxon>
    </lineage>
</organism>
<evidence type="ECO:0000313" key="1">
    <source>
        <dbReference type="EnsemblMetazoa" id="Aqu2.1.08029_001"/>
    </source>
</evidence>
<protein>
    <submittedName>
        <fullName evidence="1">Uncharacterized protein</fullName>
    </submittedName>
</protein>
<sequence length="121" mass="13578">MVCDSRLLTLHILFDNRPQGRNGPHSTFRFEFNMDGDKRALPLIQLMFTEEPANGWSIRPSVEPCTIRKSHCDDIGQPRQPNPPSCEILVSASANAVARLDYPIQVEGVVEPITLVINRPL</sequence>
<name>A0A1X7T0S9_AMPQE</name>